<keyword evidence="1" id="KW-0547">Nucleotide-binding</keyword>
<keyword evidence="2" id="KW-0342">GTP-binding</keyword>
<dbReference type="SUPFAM" id="SSF52540">
    <property type="entry name" value="P-loop containing nucleoside triphosphate hydrolases"/>
    <property type="match status" value="1"/>
</dbReference>
<dbReference type="InParanoid" id="A0A7I4BDW8"/>
<name>A0A7I4BDW8_PHYPA</name>
<dbReference type="GO" id="GO:0003924">
    <property type="term" value="F:GTPase activity"/>
    <property type="evidence" value="ECO:0000318"/>
    <property type="project" value="GO_Central"/>
</dbReference>
<dbReference type="Gramene" id="Pp3c17_22310V3.6">
    <property type="protein sequence ID" value="Pp3c17_22310V3.6"/>
    <property type="gene ID" value="Pp3c17_22310"/>
</dbReference>
<reference evidence="4" key="3">
    <citation type="submission" date="2020-12" db="UniProtKB">
        <authorList>
            <consortium name="EnsemblPlants"/>
        </authorList>
    </citation>
    <scope>IDENTIFICATION</scope>
</reference>
<feature type="domain" description="CP-type G" evidence="3">
    <location>
        <begin position="26"/>
        <end position="233"/>
    </location>
</feature>
<dbReference type="Gene3D" id="3.40.50.300">
    <property type="entry name" value="P-loop containing nucleotide triphosphate hydrolases"/>
    <property type="match status" value="1"/>
</dbReference>
<evidence type="ECO:0000313" key="4">
    <source>
        <dbReference type="EnsemblPlants" id="Pp3c17_22310V3.6"/>
    </source>
</evidence>
<dbReference type="EMBL" id="ABEU02000017">
    <property type="status" value="NOT_ANNOTATED_CDS"/>
    <property type="molecule type" value="Genomic_DNA"/>
</dbReference>
<dbReference type="InterPro" id="IPR023179">
    <property type="entry name" value="GTP-bd_ortho_bundle_sf"/>
</dbReference>
<dbReference type="Gene3D" id="1.10.1580.10">
    <property type="match status" value="1"/>
</dbReference>
<evidence type="ECO:0000256" key="1">
    <source>
        <dbReference type="ARBA" id="ARBA00022741"/>
    </source>
</evidence>
<dbReference type="AlphaFoldDB" id="A0A7I4BDW8"/>
<dbReference type="Proteomes" id="UP000006727">
    <property type="component" value="Chromosome 17"/>
</dbReference>
<reference evidence="4 5" key="1">
    <citation type="journal article" date="2008" name="Science">
        <title>The Physcomitrella genome reveals evolutionary insights into the conquest of land by plants.</title>
        <authorList>
            <person name="Rensing S."/>
            <person name="Lang D."/>
            <person name="Zimmer A."/>
            <person name="Terry A."/>
            <person name="Salamov A."/>
            <person name="Shapiro H."/>
            <person name="Nishiyama T."/>
            <person name="Perroud P.-F."/>
            <person name="Lindquist E."/>
            <person name="Kamisugi Y."/>
            <person name="Tanahashi T."/>
            <person name="Sakakibara K."/>
            <person name="Fujita T."/>
            <person name="Oishi K."/>
            <person name="Shin-I T."/>
            <person name="Kuroki Y."/>
            <person name="Toyoda A."/>
            <person name="Suzuki Y."/>
            <person name="Hashimoto A."/>
            <person name="Yamaguchi K."/>
            <person name="Sugano A."/>
            <person name="Kohara Y."/>
            <person name="Fujiyama A."/>
            <person name="Anterola A."/>
            <person name="Aoki S."/>
            <person name="Ashton N."/>
            <person name="Barbazuk W.B."/>
            <person name="Barker E."/>
            <person name="Bennetzen J."/>
            <person name="Bezanilla M."/>
            <person name="Blankenship R."/>
            <person name="Cho S.H."/>
            <person name="Dutcher S."/>
            <person name="Estelle M."/>
            <person name="Fawcett J.A."/>
            <person name="Gundlach H."/>
            <person name="Hanada K."/>
            <person name="Heyl A."/>
            <person name="Hicks K.A."/>
            <person name="Hugh J."/>
            <person name="Lohr M."/>
            <person name="Mayer K."/>
            <person name="Melkozernov A."/>
            <person name="Murata T."/>
            <person name="Nelson D."/>
            <person name="Pils B."/>
            <person name="Prigge M."/>
            <person name="Reiss B."/>
            <person name="Renner T."/>
            <person name="Rombauts S."/>
            <person name="Rushton P."/>
            <person name="Sanderfoot A."/>
            <person name="Schween G."/>
            <person name="Shiu S.-H."/>
            <person name="Stueber K."/>
            <person name="Theodoulou F.L."/>
            <person name="Tu H."/>
            <person name="Van de Peer Y."/>
            <person name="Verrier P.J."/>
            <person name="Waters E."/>
            <person name="Wood A."/>
            <person name="Yang L."/>
            <person name="Cove D."/>
            <person name="Cuming A."/>
            <person name="Hasebe M."/>
            <person name="Lucas S."/>
            <person name="Mishler D.B."/>
            <person name="Reski R."/>
            <person name="Grigoriev I."/>
            <person name="Quatrano R.S."/>
            <person name="Boore J.L."/>
        </authorList>
    </citation>
    <scope>NUCLEOTIDE SEQUENCE [LARGE SCALE GENOMIC DNA]</scope>
    <source>
        <strain evidence="4 5">cv. Gransden 2004</strain>
    </source>
</reference>
<dbReference type="CDD" id="cd01856">
    <property type="entry name" value="YlqF"/>
    <property type="match status" value="1"/>
</dbReference>
<organism evidence="4 5">
    <name type="scientific">Physcomitrium patens</name>
    <name type="common">Spreading-leaved earth moss</name>
    <name type="synonym">Physcomitrella patens</name>
    <dbReference type="NCBI Taxonomy" id="3218"/>
    <lineage>
        <taxon>Eukaryota</taxon>
        <taxon>Viridiplantae</taxon>
        <taxon>Streptophyta</taxon>
        <taxon>Embryophyta</taxon>
        <taxon>Bryophyta</taxon>
        <taxon>Bryophytina</taxon>
        <taxon>Bryopsida</taxon>
        <taxon>Funariidae</taxon>
        <taxon>Funariales</taxon>
        <taxon>Funariaceae</taxon>
        <taxon>Physcomitrium</taxon>
    </lineage>
</organism>
<dbReference type="Pfam" id="PF01926">
    <property type="entry name" value="MMR_HSR1"/>
    <property type="match status" value="1"/>
</dbReference>
<keyword evidence="5" id="KW-1185">Reference proteome</keyword>
<reference evidence="4 5" key="2">
    <citation type="journal article" date="2018" name="Plant J.">
        <title>The Physcomitrella patens chromosome-scale assembly reveals moss genome structure and evolution.</title>
        <authorList>
            <person name="Lang D."/>
            <person name="Ullrich K.K."/>
            <person name="Murat F."/>
            <person name="Fuchs J."/>
            <person name="Jenkins J."/>
            <person name="Haas F.B."/>
            <person name="Piednoel M."/>
            <person name="Gundlach H."/>
            <person name="Van Bel M."/>
            <person name="Meyberg R."/>
            <person name="Vives C."/>
            <person name="Morata J."/>
            <person name="Symeonidi A."/>
            <person name="Hiss M."/>
            <person name="Muchero W."/>
            <person name="Kamisugi Y."/>
            <person name="Saleh O."/>
            <person name="Blanc G."/>
            <person name="Decker E.L."/>
            <person name="van Gessel N."/>
            <person name="Grimwood J."/>
            <person name="Hayes R.D."/>
            <person name="Graham S.W."/>
            <person name="Gunter L.E."/>
            <person name="McDaniel S.F."/>
            <person name="Hoernstein S.N.W."/>
            <person name="Larsson A."/>
            <person name="Li F.W."/>
            <person name="Perroud P.F."/>
            <person name="Phillips J."/>
            <person name="Ranjan P."/>
            <person name="Rokshar D.S."/>
            <person name="Rothfels C.J."/>
            <person name="Schneider L."/>
            <person name="Shu S."/>
            <person name="Stevenson D.W."/>
            <person name="Thummler F."/>
            <person name="Tillich M."/>
            <person name="Villarreal Aguilar J.C."/>
            <person name="Widiez T."/>
            <person name="Wong G.K."/>
            <person name="Wymore A."/>
            <person name="Zhang Y."/>
            <person name="Zimmer A.D."/>
            <person name="Quatrano R.S."/>
            <person name="Mayer K.F.X."/>
            <person name="Goodstein D."/>
            <person name="Casacuberta J.M."/>
            <person name="Vandepoele K."/>
            <person name="Reski R."/>
            <person name="Cuming A.C."/>
            <person name="Tuskan G.A."/>
            <person name="Maumus F."/>
            <person name="Salse J."/>
            <person name="Schmutz J."/>
            <person name="Rensing S.A."/>
        </authorList>
    </citation>
    <scope>NUCLEOTIDE SEQUENCE [LARGE SCALE GENOMIC DNA]</scope>
    <source>
        <strain evidence="4 5">cv. Gransden 2004</strain>
    </source>
</reference>
<evidence type="ECO:0000256" key="2">
    <source>
        <dbReference type="ARBA" id="ARBA00023134"/>
    </source>
</evidence>
<dbReference type="EnsemblPlants" id="Pp3c17_22310V3.6">
    <property type="protein sequence ID" value="Pp3c17_22310V3.6"/>
    <property type="gene ID" value="Pp3c17_22310"/>
</dbReference>
<accession>A0A7I4BDW8</accession>
<dbReference type="FunCoup" id="A0A7I4BDW8">
    <property type="interactions" value="3438"/>
</dbReference>
<dbReference type="GO" id="GO:0005739">
    <property type="term" value="C:mitochondrion"/>
    <property type="evidence" value="ECO:0000318"/>
    <property type="project" value="GO_Central"/>
</dbReference>
<dbReference type="InterPro" id="IPR006073">
    <property type="entry name" value="GTP-bd"/>
</dbReference>
<gene>
    <name evidence="4" type="primary">LOC112294037</name>
</gene>
<dbReference type="PROSITE" id="PS51721">
    <property type="entry name" value="G_CP"/>
    <property type="match status" value="1"/>
</dbReference>
<dbReference type="InterPro" id="IPR027417">
    <property type="entry name" value="P-loop_NTPase"/>
</dbReference>
<sequence>MSKKGLFGLASKAGDVAAINWYPGHMASATKAIRERIKVVDLVVEVRDARIPLSSANSEFQDLLERKKRLIVCNKMDLANPNMTLKWESHFQKLNQRLVFVNAHQTKSVRKMLEVAWDLLREKLAKEPTLLLMIVGIPNVGKSALINTLFRHAHAIAKSEQEHLKKAKVGPLPGVTQHISGFKVPAEFYSLVTSCVHIRLKSNLMMLRVLCGFSQIGEKPSVYVLDTPGVLVPNIDNIDTGLKLALTGAVKDSVVGEERVARYLLSVLNARSSHLRWTPELSQAECDTSEIGANVRNVIAQTCLKFDGNLEDKDDMESLVDEQMITIRRIFKVPSEVGDDGWIRVSKQLLKLFRTGRLGRFTLDPVPVMT</sequence>
<evidence type="ECO:0000313" key="5">
    <source>
        <dbReference type="Proteomes" id="UP000006727"/>
    </source>
</evidence>
<dbReference type="PANTHER" id="PTHR45782:SF4">
    <property type="entry name" value="MITOCHONDRIAL RIBOSOME-ASSOCIATED GTPASE 1"/>
    <property type="match status" value="1"/>
</dbReference>
<protein>
    <recommendedName>
        <fullName evidence="3">CP-type G domain-containing protein</fullName>
    </recommendedName>
</protein>
<dbReference type="GO" id="GO:0005525">
    <property type="term" value="F:GTP binding"/>
    <property type="evidence" value="ECO:0007669"/>
    <property type="project" value="UniProtKB-KW"/>
</dbReference>
<evidence type="ECO:0000259" key="3">
    <source>
        <dbReference type="PROSITE" id="PS51721"/>
    </source>
</evidence>
<proteinExistence type="predicted"/>
<dbReference type="InterPro" id="IPR030378">
    <property type="entry name" value="G_CP_dom"/>
</dbReference>
<dbReference type="GO" id="GO:0000911">
    <property type="term" value="P:cytokinesis by cell plate formation"/>
    <property type="evidence" value="ECO:0007669"/>
    <property type="project" value="EnsemblPlants"/>
</dbReference>
<dbReference type="PANTHER" id="PTHR45782">
    <property type="entry name" value="MITOCHONDRIAL RIBOSOME-ASSOCIATED GTPASE 1"/>
    <property type="match status" value="1"/>
</dbReference>